<sequence length="122" mass="13387">MRTHIVMDVVVFKYTDRPIFDVLLDNAFGGGAAAYDGGRAIATGVSIPLGPQTLTWRDAGTGNTVEMKNTLNLTDKDVSDNAQYLAIHIYPDDTVEVTFDEYLPTATKRGKFIMENAEKNGQ</sequence>
<reference evidence="1 2" key="1">
    <citation type="submission" date="2023-10" db="EMBL/GenBank/DDBJ databases">
        <title>Surface-active antibiotics is a multifunctional adaptation for post-fire microbes.</title>
        <authorList>
            <person name="Liu M.D."/>
            <person name="Du Y."/>
            <person name="Koupaei S.K."/>
            <person name="Kim N.R."/>
            <person name="Zhang W."/>
            <person name="Traxler M.F."/>
        </authorList>
    </citation>
    <scope>NUCLEOTIDE SEQUENCE [LARGE SCALE GENOMIC DNA]</scope>
    <source>
        <strain evidence="1 2">F3</strain>
    </source>
</reference>
<dbReference type="Proteomes" id="UP001302652">
    <property type="component" value="Chromosome 1"/>
</dbReference>
<dbReference type="RefSeq" id="WP_317022632.1">
    <property type="nucleotide sequence ID" value="NZ_CP136513.1"/>
</dbReference>
<protein>
    <submittedName>
        <fullName evidence="1">Uncharacterized protein</fullName>
    </submittedName>
</protein>
<evidence type="ECO:0000313" key="2">
    <source>
        <dbReference type="Proteomes" id="UP001302652"/>
    </source>
</evidence>
<proteinExistence type="predicted"/>
<name>A0ABZ0EVL0_9BURK</name>
<dbReference type="EMBL" id="CP136513">
    <property type="protein sequence ID" value="WOD20736.1"/>
    <property type="molecule type" value="Genomic_DNA"/>
</dbReference>
<evidence type="ECO:0000313" key="1">
    <source>
        <dbReference type="EMBL" id="WOD20736.1"/>
    </source>
</evidence>
<keyword evidence="2" id="KW-1185">Reference proteome</keyword>
<accession>A0ABZ0EVL0</accession>
<gene>
    <name evidence="1" type="ORF">RW095_31745</name>
</gene>
<organism evidence="1 2">
    <name type="scientific">Paraburkholderia kirstenboschensis</name>
    <dbReference type="NCBI Taxonomy" id="1245436"/>
    <lineage>
        <taxon>Bacteria</taxon>
        <taxon>Pseudomonadati</taxon>
        <taxon>Pseudomonadota</taxon>
        <taxon>Betaproteobacteria</taxon>
        <taxon>Burkholderiales</taxon>
        <taxon>Burkholderiaceae</taxon>
        <taxon>Paraburkholderia</taxon>
    </lineage>
</organism>